<gene>
    <name evidence="1" type="ORF">CHS0354_027741</name>
</gene>
<sequence>SKYDFPHIKSCVRKIEGVFSIETSKYADDIAYWDREVGSKYDLDYDHIMLFTG</sequence>
<evidence type="ECO:0000313" key="1">
    <source>
        <dbReference type="EMBL" id="KAK3586599.1"/>
    </source>
</evidence>
<name>A0AAE0S7G7_9BIVA</name>
<comment type="caution">
    <text evidence="1">The sequence shown here is derived from an EMBL/GenBank/DDBJ whole genome shotgun (WGS) entry which is preliminary data.</text>
</comment>
<dbReference type="AlphaFoldDB" id="A0AAE0S7G7"/>
<protein>
    <submittedName>
        <fullName evidence="1">Uncharacterized protein</fullName>
    </submittedName>
</protein>
<feature type="non-terminal residue" evidence="1">
    <location>
        <position position="1"/>
    </location>
</feature>
<reference evidence="1" key="1">
    <citation type="journal article" date="2021" name="Genome Biol. Evol.">
        <title>A High-Quality Reference Genome for a Parasitic Bivalve with Doubly Uniparental Inheritance (Bivalvia: Unionida).</title>
        <authorList>
            <person name="Smith C.H."/>
        </authorList>
    </citation>
    <scope>NUCLEOTIDE SEQUENCE</scope>
    <source>
        <strain evidence="1">CHS0354</strain>
    </source>
</reference>
<organism evidence="1 2">
    <name type="scientific">Potamilus streckersoni</name>
    <dbReference type="NCBI Taxonomy" id="2493646"/>
    <lineage>
        <taxon>Eukaryota</taxon>
        <taxon>Metazoa</taxon>
        <taxon>Spiralia</taxon>
        <taxon>Lophotrochozoa</taxon>
        <taxon>Mollusca</taxon>
        <taxon>Bivalvia</taxon>
        <taxon>Autobranchia</taxon>
        <taxon>Heteroconchia</taxon>
        <taxon>Palaeoheterodonta</taxon>
        <taxon>Unionida</taxon>
        <taxon>Unionoidea</taxon>
        <taxon>Unionidae</taxon>
        <taxon>Ambleminae</taxon>
        <taxon>Lampsilini</taxon>
        <taxon>Potamilus</taxon>
    </lineage>
</organism>
<accession>A0AAE0S7G7</accession>
<feature type="non-terminal residue" evidence="1">
    <location>
        <position position="53"/>
    </location>
</feature>
<reference evidence="1" key="3">
    <citation type="submission" date="2023-05" db="EMBL/GenBank/DDBJ databases">
        <authorList>
            <person name="Smith C.H."/>
        </authorList>
    </citation>
    <scope>NUCLEOTIDE SEQUENCE</scope>
    <source>
        <strain evidence="1">CHS0354</strain>
        <tissue evidence="1">Mantle</tissue>
    </source>
</reference>
<reference evidence="1" key="2">
    <citation type="journal article" date="2021" name="Genome Biol. Evol.">
        <title>Developing a high-quality reference genome for a parasitic bivalve with doubly uniparental inheritance (Bivalvia: Unionida).</title>
        <authorList>
            <person name="Smith C.H."/>
        </authorList>
    </citation>
    <scope>NUCLEOTIDE SEQUENCE</scope>
    <source>
        <strain evidence="1">CHS0354</strain>
        <tissue evidence="1">Mantle</tissue>
    </source>
</reference>
<keyword evidence="2" id="KW-1185">Reference proteome</keyword>
<evidence type="ECO:0000313" key="2">
    <source>
        <dbReference type="Proteomes" id="UP001195483"/>
    </source>
</evidence>
<dbReference type="EMBL" id="JAEAOA010001680">
    <property type="protein sequence ID" value="KAK3586599.1"/>
    <property type="molecule type" value="Genomic_DNA"/>
</dbReference>
<proteinExistence type="predicted"/>
<dbReference type="Proteomes" id="UP001195483">
    <property type="component" value="Unassembled WGS sequence"/>
</dbReference>